<dbReference type="PROSITE" id="PS50850">
    <property type="entry name" value="MFS"/>
    <property type="match status" value="1"/>
</dbReference>
<feature type="domain" description="Major facilitator superfamily (MFS) profile" evidence="5">
    <location>
        <begin position="195"/>
        <end position="410"/>
    </location>
</feature>
<name>A0A219B842_9SPHN</name>
<feature type="transmembrane region" description="Helical" evidence="4">
    <location>
        <begin position="353"/>
        <end position="376"/>
    </location>
</feature>
<evidence type="ECO:0000256" key="3">
    <source>
        <dbReference type="ARBA" id="ARBA00023136"/>
    </source>
</evidence>
<dbReference type="InterPro" id="IPR047200">
    <property type="entry name" value="MFS_YcaD-like"/>
</dbReference>
<feature type="transmembrane region" description="Helical" evidence="4">
    <location>
        <begin position="71"/>
        <end position="92"/>
    </location>
</feature>
<feature type="transmembrane region" description="Helical" evidence="4">
    <location>
        <begin position="156"/>
        <end position="176"/>
    </location>
</feature>
<feature type="transmembrane region" description="Helical" evidence="4">
    <location>
        <begin position="324"/>
        <end position="347"/>
    </location>
</feature>
<dbReference type="GO" id="GO:0005886">
    <property type="term" value="C:plasma membrane"/>
    <property type="evidence" value="ECO:0007669"/>
    <property type="project" value="TreeGrafter"/>
</dbReference>
<feature type="transmembrane region" description="Helical" evidence="4">
    <location>
        <begin position="39"/>
        <end position="59"/>
    </location>
</feature>
<evidence type="ECO:0000256" key="1">
    <source>
        <dbReference type="ARBA" id="ARBA00022692"/>
    </source>
</evidence>
<gene>
    <name evidence="6" type="ORF">B5C34_13835</name>
</gene>
<evidence type="ECO:0000256" key="4">
    <source>
        <dbReference type="SAM" id="Phobius"/>
    </source>
</evidence>
<organism evidence="6 7">
    <name type="scientific">Pacificimonas flava</name>
    <dbReference type="NCBI Taxonomy" id="1234595"/>
    <lineage>
        <taxon>Bacteria</taxon>
        <taxon>Pseudomonadati</taxon>
        <taxon>Pseudomonadota</taxon>
        <taxon>Alphaproteobacteria</taxon>
        <taxon>Sphingomonadales</taxon>
        <taxon>Sphingosinicellaceae</taxon>
        <taxon>Pacificimonas</taxon>
    </lineage>
</organism>
<evidence type="ECO:0000313" key="7">
    <source>
        <dbReference type="Proteomes" id="UP000198462"/>
    </source>
</evidence>
<dbReference type="PANTHER" id="PTHR23521:SF3">
    <property type="entry name" value="MFS TRANSPORTER"/>
    <property type="match status" value="1"/>
</dbReference>
<feature type="transmembrane region" description="Helical" evidence="4">
    <location>
        <begin position="240"/>
        <end position="260"/>
    </location>
</feature>
<reference evidence="7" key="1">
    <citation type="submission" date="2017-05" db="EMBL/GenBank/DDBJ databases">
        <authorList>
            <person name="Lin X."/>
        </authorList>
    </citation>
    <scope>NUCLEOTIDE SEQUENCE [LARGE SCALE GENOMIC DNA]</scope>
    <source>
        <strain evidence="7">JLT2012</strain>
    </source>
</reference>
<feature type="transmembrane region" description="Helical" evidence="4">
    <location>
        <begin position="292"/>
        <end position="312"/>
    </location>
</feature>
<keyword evidence="2 4" id="KW-1133">Transmembrane helix</keyword>
<feature type="transmembrane region" description="Helical" evidence="4">
    <location>
        <begin position="196"/>
        <end position="220"/>
    </location>
</feature>
<keyword evidence="3 4" id="KW-0472">Membrane</keyword>
<dbReference type="Pfam" id="PF07690">
    <property type="entry name" value="MFS_1"/>
    <property type="match status" value="1"/>
</dbReference>
<sequence length="410" mass="42873">MLVALRPVAALLLSVALLLMGNGLQGALLPLRAAIENQTALEIGLLGSSYFAGFALGCLRAASFVQNVGHIRAFTAMVALASTTALLHALLVEPVFWWILRGITGFCFAVIFAIIESWLNEKATSSNRGTIFSVYMIINLTVITLGQLILTLGDPALFPLFCVASVLVSVAALPIALTRSAQPEPIAQTKVRIRKLFAQSPAGVMGALAVGLANGAFWALAPVFSAEHTGGLSAADATAYFMSATVIGGAVGQWPLGALSDRIDRRIVMIFAAIAAAASGVLLALMPGLFPGAPFFFAFLFGAFSFPVNGLANAHMNDHVEPAGFVEAASGMLLTYGIGAVIGPFIASGLIDLFGVVALFLYTAAVHVALVLYIWLRIFARGAPEETEQVTFTESLIASTTVSGVDTHTD</sequence>
<proteinExistence type="predicted"/>
<evidence type="ECO:0000313" key="6">
    <source>
        <dbReference type="EMBL" id="OWV34431.1"/>
    </source>
</evidence>
<evidence type="ECO:0000259" key="5">
    <source>
        <dbReference type="PROSITE" id="PS50850"/>
    </source>
</evidence>
<keyword evidence="1 4" id="KW-0812">Transmembrane</keyword>
<dbReference type="SUPFAM" id="SSF103473">
    <property type="entry name" value="MFS general substrate transporter"/>
    <property type="match status" value="1"/>
</dbReference>
<accession>A0A219B842</accession>
<dbReference type="InterPro" id="IPR036259">
    <property type="entry name" value="MFS_trans_sf"/>
</dbReference>
<dbReference type="OrthoDB" id="9797524at2"/>
<dbReference type="EMBL" id="NFZT01000001">
    <property type="protein sequence ID" value="OWV34431.1"/>
    <property type="molecule type" value="Genomic_DNA"/>
</dbReference>
<dbReference type="CDD" id="cd17477">
    <property type="entry name" value="MFS_YcaD_like"/>
    <property type="match status" value="1"/>
</dbReference>
<feature type="transmembrane region" description="Helical" evidence="4">
    <location>
        <begin position="267"/>
        <end position="286"/>
    </location>
</feature>
<dbReference type="Gene3D" id="1.20.1250.20">
    <property type="entry name" value="MFS general substrate transporter like domains"/>
    <property type="match status" value="2"/>
</dbReference>
<dbReference type="GO" id="GO:0022857">
    <property type="term" value="F:transmembrane transporter activity"/>
    <property type="evidence" value="ECO:0007669"/>
    <property type="project" value="InterPro"/>
</dbReference>
<keyword evidence="7" id="KW-1185">Reference proteome</keyword>
<dbReference type="InterPro" id="IPR020846">
    <property type="entry name" value="MFS_dom"/>
</dbReference>
<dbReference type="Proteomes" id="UP000198462">
    <property type="component" value="Unassembled WGS sequence"/>
</dbReference>
<evidence type="ECO:0000256" key="2">
    <source>
        <dbReference type="ARBA" id="ARBA00022989"/>
    </source>
</evidence>
<dbReference type="InterPro" id="IPR011701">
    <property type="entry name" value="MFS"/>
</dbReference>
<dbReference type="AlphaFoldDB" id="A0A219B842"/>
<protein>
    <submittedName>
        <fullName evidence="6">MFS transporter</fullName>
    </submittedName>
</protein>
<dbReference type="RefSeq" id="WP_088713131.1">
    <property type="nucleotide sequence ID" value="NZ_NFZT01000001.1"/>
</dbReference>
<feature type="transmembrane region" description="Helical" evidence="4">
    <location>
        <begin position="98"/>
        <end position="119"/>
    </location>
</feature>
<feature type="transmembrane region" description="Helical" evidence="4">
    <location>
        <begin position="131"/>
        <end position="150"/>
    </location>
</feature>
<comment type="caution">
    <text evidence="6">The sequence shown here is derived from an EMBL/GenBank/DDBJ whole genome shotgun (WGS) entry which is preliminary data.</text>
</comment>
<dbReference type="PANTHER" id="PTHR23521">
    <property type="entry name" value="TRANSPORTER MFS SUPERFAMILY"/>
    <property type="match status" value="1"/>
</dbReference>